<dbReference type="PROSITE" id="PS51318">
    <property type="entry name" value="TAT"/>
    <property type="match status" value="1"/>
</dbReference>
<dbReference type="Proteomes" id="UP001059859">
    <property type="component" value="Chromosome"/>
</dbReference>
<dbReference type="Pfam" id="PF03009">
    <property type="entry name" value="GDPD"/>
    <property type="match status" value="1"/>
</dbReference>
<sequence>MNSRRAFGQPLRPASGLSRREMLVLGAAGLALAGCTGRADADGEATGTPEPEPVHTIESMLAAAPFLVAHRGSWDNWPEHTMTAYRESVNAGAVALEISVSATSDGKLICHHDLSTERTTGRNLVIKDSTYAEVSELVVDARAWLGPKAGTEKIPLLKDVLDAFAATHVLFIDDKQGTNATALLDLMDTYPESRSHFIWKQSAEAAQIDAVSERGYSSWGYFTVEQLDLVPELADKFTYLGVHHSASDAALAEVVSTGKPVICWEVHTRELRDRLLALGVSGLMCANLPYLSTDEPMATSDSFGDGIRAAGDLPWMVSQGWGFQPELKTSGTLLMSAAANSSYRMGSLGPLRQQIYSIQFDMRWPDALPADDALHAGIAFGQDDDRPYRVLIPSDVGGYHLVVRLTGEMTLLLRSPGESGGLRLGTVDTQPVKVGEWMSFKIDIDPDSIRYSRLDGAGWAGSTSNRKYRGGYFSLARNYSEDCPVEFRGVKVI</sequence>
<protein>
    <submittedName>
        <fullName evidence="2">Glycerophosphodiester phosphodiesterase</fullName>
    </submittedName>
</protein>
<dbReference type="PANTHER" id="PTHR46211:SF14">
    <property type="entry name" value="GLYCEROPHOSPHODIESTER PHOSPHODIESTERASE"/>
    <property type="match status" value="1"/>
</dbReference>
<dbReference type="InterPro" id="IPR030395">
    <property type="entry name" value="GP_PDE_dom"/>
</dbReference>
<dbReference type="InterPro" id="IPR017946">
    <property type="entry name" value="PLC-like_Pdiesterase_TIM-brl"/>
</dbReference>
<name>A0ABY5YUM2_9MICC</name>
<dbReference type="PANTHER" id="PTHR46211">
    <property type="entry name" value="GLYCEROPHOSPHORYL DIESTER PHOSPHODIESTERASE"/>
    <property type="match status" value="1"/>
</dbReference>
<evidence type="ECO:0000259" key="1">
    <source>
        <dbReference type="PROSITE" id="PS51704"/>
    </source>
</evidence>
<proteinExistence type="predicted"/>
<evidence type="ECO:0000313" key="3">
    <source>
        <dbReference type="Proteomes" id="UP001059859"/>
    </source>
</evidence>
<evidence type="ECO:0000313" key="2">
    <source>
        <dbReference type="EMBL" id="UWX97979.1"/>
    </source>
</evidence>
<keyword evidence="3" id="KW-1185">Reference proteome</keyword>
<dbReference type="RefSeq" id="WP_260653139.1">
    <property type="nucleotide sequence ID" value="NZ_CP104275.1"/>
</dbReference>
<dbReference type="EMBL" id="CP104275">
    <property type="protein sequence ID" value="UWX97979.1"/>
    <property type="molecule type" value="Genomic_DNA"/>
</dbReference>
<feature type="domain" description="GP-PDE" evidence="1">
    <location>
        <begin position="65"/>
        <end position="296"/>
    </location>
</feature>
<dbReference type="InterPro" id="IPR006311">
    <property type="entry name" value="TAT_signal"/>
</dbReference>
<dbReference type="Gene3D" id="3.20.20.190">
    <property type="entry name" value="Phosphatidylinositol (PI) phosphodiesterase"/>
    <property type="match status" value="1"/>
</dbReference>
<dbReference type="PROSITE" id="PS51257">
    <property type="entry name" value="PROKAR_LIPOPROTEIN"/>
    <property type="match status" value="1"/>
</dbReference>
<dbReference type="SUPFAM" id="SSF51695">
    <property type="entry name" value="PLC-like phosphodiesterases"/>
    <property type="match status" value="1"/>
</dbReference>
<accession>A0ABY5YUM2</accession>
<reference evidence="2" key="1">
    <citation type="submission" date="2022-09" db="EMBL/GenBank/DDBJ databases">
        <title>Novel species in genus Arthrobacter.</title>
        <authorList>
            <person name="Liu Y."/>
        </authorList>
    </citation>
    <scope>NUCLEOTIDE SEQUENCE</scope>
    <source>
        <strain evidence="2">Zg-Y815</strain>
    </source>
</reference>
<organism evidence="2 3">
    <name type="scientific">Arthrobacter zhaoxinii</name>
    <dbReference type="NCBI Taxonomy" id="2964616"/>
    <lineage>
        <taxon>Bacteria</taxon>
        <taxon>Bacillati</taxon>
        <taxon>Actinomycetota</taxon>
        <taxon>Actinomycetes</taxon>
        <taxon>Micrococcales</taxon>
        <taxon>Micrococcaceae</taxon>
        <taxon>Arthrobacter</taxon>
    </lineage>
</organism>
<gene>
    <name evidence="2" type="ORF">N2K95_04725</name>
</gene>
<dbReference type="PROSITE" id="PS51704">
    <property type="entry name" value="GP_PDE"/>
    <property type="match status" value="1"/>
</dbReference>